<organism evidence="1 2">
    <name type="scientific">Ixodes persulcatus</name>
    <name type="common">Taiga tick</name>
    <dbReference type="NCBI Taxonomy" id="34615"/>
    <lineage>
        <taxon>Eukaryota</taxon>
        <taxon>Metazoa</taxon>
        <taxon>Ecdysozoa</taxon>
        <taxon>Arthropoda</taxon>
        <taxon>Chelicerata</taxon>
        <taxon>Arachnida</taxon>
        <taxon>Acari</taxon>
        <taxon>Parasitiformes</taxon>
        <taxon>Ixodida</taxon>
        <taxon>Ixodoidea</taxon>
        <taxon>Ixodidae</taxon>
        <taxon>Ixodinae</taxon>
        <taxon>Ixodes</taxon>
    </lineage>
</organism>
<comment type="caution">
    <text evidence="1">The sequence shown here is derived from an EMBL/GenBank/DDBJ whole genome shotgun (WGS) entry which is preliminary data.</text>
</comment>
<evidence type="ECO:0000313" key="1">
    <source>
        <dbReference type="EMBL" id="KAG0433568.1"/>
    </source>
</evidence>
<dbReference type="Proteomes" id="UP000805193">
    <property type="component" value="Unassembled WGS sequence"/>
</dbReference>
<reference evidence="1 2" key="1">
    <citation type="journal article" date="2020" name="Cell">
        <title>Large-Scale Comparative Analyses of Tick Genomes Elucidate Their Genetic Diversity and Vector Capacities.</title>
        <authorList>
            <consortium name="Tick Genome and Microbiome Consortium (TIGMIC)"/>
            <person name="Jia N."/>
            <person name="Wang J."/>
            <person name="Shi W."/>
            <person name="Du L."/>
            <person name="Sun Y."/>
            <person name="Zhan W."/>
            <person name="Jiang J.F."/>
            <person name="Wang Q."/>
            <person name="Zhang B."/>
            <person name="Ji P."/>
            <person name="Bell-Sakyi L."/>
            <person name="Cui X.M."/>
            <person name="Yuan T.T."/>
            <person name="Jiang B.G."/>
            <person name="Yang W.F."/>
            <person name="Lam T.T."/>
            <person name="Chang Q.C."/>
            <person name="Ding S.J."/>
            <person name="Wang X.J."/>
            <person name="Zhu J.G."/>
            <person name="Ruan X.D."/>
            <person name="Zhao L."/>
            <person name="Wei J.T."/>
            <person name="Ye R.Z."/>
            <person name="Que T.C."/>
            <person name="Du C.H."/>
            <person name="Zhou Y.H."/>
            <person name="Cheng J.X."/>
            <person name="Dai P.F."/>
            <person name="Guo W.B."/>
            <person name="Han X.H."/>
            <person name="Huang E.J."/>
            <person name="Li L.F."/>
            <person name="Wei W."/>
            <person name="Gao Y.C."/>
            <person name="Liu J.Z."/>
            <person name="Shao H.Z."/>
            <person name="Wang X."/>
            <person name="Wang C.C."/>
            <person name="Yang T.C."/>
            <person name="Huo Q.B."/>
            <person name="Li W."/>
            <person name="Chen H.Y."/>
            <person name="Chen S.E."/>
            <person name="Zhou L.G."/>
            <person name="Ni X.B."/>
            <person name="Tian J.H."/>
            <person name="Sheng Y."/>
            <person name="Liu T."/>
            <person name="Pan Y.S."/>
            <person name="Xia L.Y."/>
            <person name="Li J."/>
            <person name="Zhao F."/>
            <person name="Cao W.C."/>
        </authorList>
    </citation>
    <scope>NUCLEOTIDE SEQUENCE [LARGE SCALE GENOMIC DNA]</scope>
    <source>
        <strain evidence="1">Iper-2018</strain>
    </source>
</reference>
<accession>A0AC60QKQ6</accession>
<name>A0AC60QKQ6_IXOPE</name>
<gene>
    <name evidence="1" type="ORF">HPB47_019802</name>
</gene>
<proteinExistence type="predicted"/>
<dbReference type="EMBL" id="JABSTQ010009047">
    <property type="protein sequence ID" value="KAG0433568.1"/>
    <property type="molecule type" value="Genomic_DNA"/>
</dbReference>
<sequence length="79" mass="9087">MFIQIETGRVVIEPGIPGFCCAVFRSTGSYSWYYRDYQRAPDPDDDGYGDWVSNHKFPRNIDCNAERMEAKAALILFKS</sequence>
<evidence type="ECO:0000313" key="2">
    <source>
        <dbReference type="Proteomes" id="UP000805193"/>
    </source>
</evidence>
<protein>
    <submittedName>
        <fullName evidence="1">Uncharacterized protein</fullName>
    </submittedName>
</protein>
<keyword evidence="2" id="KW-1185">Reference proteome</keyword>